<accession>A0A6G1J620</accession>
<keyword evidence="2" id="KW-1185">Reference proteome</keyword>
<organism evidence="1 2">
    <name type="scientific">Lentithecium fluviatile CBS 122367</name>
    <dbReference type="NCBI Taxonomy" id="1168545"/>
    <lineage>
        <taxon>Eukaryota</taxon>
        <taxon>Fungi</taxon>
        <taxon>Dikarya</taxon>
        <taxon>Ascomycota</taxon>
        <taxon>Pezizomycotina</taxon>
        <taxon>Dothideomycetes</taxon>
        <taxon>Pleosporomycetidae</taxon>
        <taxon>Pleosporales</taxon>
        <taxon>Massarineae</taxon>
        <taxon>Lentitheciaceae</taxon>
        <taxon>Lentithecium</taxon>
    </lineage>
</organism>
<gene>
    <name evidence="1" type="ORF">K458DRAFT_207200</name>
</gene>
<dbReference type="OrthoDB" id="3439492at2759"/>
<evidence type="ECO:0000313" key="1">
    <source>
        <dbReference type="EMBL" id="KAF2685994.1"/>
    </source>
</evidence>
<evidence type="ECO:0000313" key="2">
    <source>
        <dbReference type="Proteomes" id="UP000799291"/>
    </source>
</evidence>
<dbReference type="EMBL" id="MU005577">
    <property type="protein sequence ID" value="KAF2685994.1"/>
    <property type="molecule type" value="Genomic_DNA"/>
</dbReference>
<reference evidence="1" key="1">
    <citation type="journal article" date="2020" name="Stud. Mycol.">
        <title>101 Dothideomycetes genomes: a test case for predicting lifestyles and emergence of pathogens.</title>
        <authorList>
            <person name="Haridas S."/>
            <person name="Albert R."/>
            <person name="Binder M."/>
            <person name="Bloem J."/>
            <person name="Labutti K."/>
            <person name="Salamov A."/>
            <person name="Andreopoulos B."/>
            <person name="Baker S."/>
            <person name="Barry K."/>
            <person name="Bills G."/>
            <person name="Bluhm B."/>
            <person name="Cannon C."/>
            <person name="Castanera R."/>
            <person name="Culley D."/>
            <person name="Daum C."/>
            <person name="Ezra D."/>
            <person name="Gonzalez J."/>
            <person name="Henrissat B."/>
            <person name="Kuo A."/>
            <person name="Liang C."/>
            <person name="Lipzen A."/>
            <person name="Lutzoni F."/>
            <person name="Magnuson J."/>
            <person name="Mondo S."/>
            <person name="Nolan M."/>
            <person name="Ohm R."/>
            <person name="Pangilinan J."/>
            <person name="Park H.-J."/>
            <person name="Ramirez L."/>
            <person name="Alfaro M."/>
            <person name="Sun H."/>
            <person name="Tritt A."/>
            <person name="Yoshinaga Y."/>
            <person name="Zwiers L.-H."/>
            <person name="Turgeon B."/>
            <person name="Goodwin S."/>
            <person name="Spatafora J."/>
            <person name="Crous P."/>
            <person name="Grigoriev I."/>
        </authorList>
    </citation>
    <scope>NUCLEOTIDE SEQUENCE</scope>
    <source>
        <strain evidence="1">CBS 122367</strain>
    </source>
</reference>
<sequence length="65" mass="7561">MNGDVEPLGKRWIQHFIQRNPRVASVIERKLDTSRAKAATLEQICAFLKLFKRVRIRLGVQTENI</sequence>
<evidence type="ECO:0008006" key="3">
    <source>
        <dbReference type="Google" id="ProtNLM"/>
    </source>
</evidence>
<protein>
    <recommendedName>
        <fullName evidence="3">HTH CENPB-type domain-containing protein</fullName>
    </recommendedName>
</protein>
<name>A0A6G1J620_9PLEO</name>
<dbReference type="Proteomes" id="UP000799291">
    <property type="component" value="Unassembled WGS sequence"/>
</dbReference>
<proteinExistence type="predicted"/>
<dbReference type="AlphaFoldDB" id="A0A6G1J620"/>